<dbReference type="PANTHER" id="PTHR39330">
    <property type="entry name" value="ETHANOLAMINE AMMONIA-LYASE LIGHT CHAIN"/>
    <property type="match status" value="1"/>
</dbReference>
<organism evidence="7 8">
    <name type="scientific">Rhodopseudomonas pentothenatexigens</name>
    <dbReference type="NCBI Taxonomy" id="999699"/>
    <lineage>
        <taxon>Bacteria</taxon>
        <taxon>Pseudomonadati</taxon>
        <taxon>Pseudomonadota</taxon>
        <taxon>Alphaproteobacteria</taxon>
        <taxon>Hyphomicrobiales</taxon>
        <taxon>Nitrobacteraceae</taxon>
        <taxon>Rhodopseudomonas</taxon>
    </lineage>
</organism>
<evidence type="ECO:0000256" key="4">
    <source>
        <dbReference type="ARBA" id="ARBA00024446"/>
    </source>
</evidence>
<feature type="binding site" evidence="5">
    <location>
        <position position="156"/>
    </location>
    <ligand>
        <name>adenosylcob(III)alamin</name>
        <dbReference type="ChEBI" id="CHEBI:18408"/>
    </ligand>
</feature>
<keyword evidence="4 5" id="KW-1283">Bacterial microcompartment</keyword>
<dbReference type="EC" id="4.3.1.7" evidence="5"/>
<dbReference type="PANTHER" id="PTHR39330:SF1">
    <property type="entry name" value="ETHANOLAMINE AMMONIA-LYASE SMALL SUBUNIT"/>
    <property type="match status" value="1"/>
</dbReference>
<dbReference type="Gene3D" id="3.40.50.11240">
    <property type="entry name" value="Ethanolamine ammonia-lyase light chain (EutC)"/>
    <property type="match status" value="1"/>
</dbReference>
<dbReference type="HAMAP" id="MF_00601">
    <property type="entry name" value="EutC"/>
    <property type="match status" value="1"/>
</dbReference>
<comment type="similarity">
    <text evidence="5">Belongs to the EutC family.</text>
</comment>
<dbReference type="AlphaFoldDB" id="A0A336K0W7"/>
<feature type="binding site" evidence="5">
    <location>
        <position position="177"/>
    </location>
    <ligand>
        <name>adenosylcob(III)alamin</name>
        <dbReference type="ChEBI" id="CHEBI:18408"/>
    </ligand>
</feature>
<name>A0A336K0W7_9BRAD</name>
<dbReference type="RefSeq" id="WP_114358884.1">
    <property type="nucleotide sequence ID" value="NZ_QRDT01000014.1"/>
</dbReference>
<dbReference type="OrthoDB" id="114248at2"/>
<reference evidence="6 9" key="2">
    <citation type="submission" date="2018-07" db="EMBL/GenBank/DDBJ databases">
        <title>Genomic Encyclopedia of Archaeal and Bacterial Type Strains, Phase II (KMG-II): from individual species to whole genera.</title>
        <authorList>
            <person name="Goeker M."/>
        </authorList>
    </citation>
    <scope>NUCLEOTIDE SEQUENCE [LARGE SCALE GENOMIC DNA]</scope>
    <source>
        <strain evidence="6 9">JA575</strain>
    </source>
</reference>
<dbReference type="InterPro" id="IPR042251">
    <property type="entry name" value="EutC_C"/>
</dbReference>
<evidence type="ECO:0000313" key="8">
    <source>
        <dbReference type="Proteomes" id="UP000252631"/>
    </source>
</evidence>
<dbReference type="UniPathway" id="UPA00560"/>
<dbReference type="EMBL" id="QRDT01000014">
    <property type="protein sequence ID" value="RED31901.1"/>
    <property type="molecule type" value="Genomic_DNA"/>
</dbReference>
<dbReference type="InterPro" id="IPR042255">
    <property type="entry name" value="EutC_N"/>
</dbReference>
<proteinExistence type="inferred from homology"/>
<comment type="cofactor">
    <cofactor evidence="5">
        <name>adenosylcob(III)alamin</name>
        <dbReference type="ChEBI" id="CHEBI:18408"/>
    </cofactor>
    <text evidence="5">Binds between the large and small subunits.</text>
</comment>
<evidence type="ECO:0000313" key="9">
    <source>
        <dbReference type="Proteomes" id="UP000256343"/>
    </source>
</evidence>
<dbReference type="Pfam" id="PF05985">
    <property type="entry name" value="EutC"/>
    <property type="match status" value="1"/>
</dbReference>
<dbReference type="PIRSF" id="PIRSF018982">
    <property type="entry name" value="EutC"/>
    <property type="match status" value="1"/>
</dbReference>
<dbReference type="GO" id="GO:0006520">
    <property type="term" value="P:amino acid metabolic process"/>
    <property type="evidence" value="ECO:0007669"/>
    <property type="project" value="InterPro"/>
</dbReference>
<dbReference type="Proteomes" id="UP000256343">
    <property type="component" value="Unassembled WGS sequence"/>
</dbReference>
<comment type="subcellular location">
    <subcellularLocation>
        <location evidence="5">Bacterial microcompartment</location>
    </subcellularLocation>
</comment>
<evidence type="ECO:0000256" key="2">
    <source>
        <dbReference type="ARBA" id="ARBA00023239"/>
    </source>
</evidence>
<evidence type="ECO:0000313" key="6">
    <source>
        <dbReference type="EMBL" id="RED31901.1"/>
    </source>
</evidence>
<comment type="function">
    <text evidence="5">Catalyzes the deamination of various vicinal amino-alcohols to oxo compounds. Allows this organism to utilize ethanolamine as the sole source of nitrogen and carbon in the presence of external vitamin B12.</text>
</comment>
<comment type="subunit">
    <text evidence="5">The basic unit is a heterodimer which dimerizes to form tetramers. The heterotetramers trimerize; 6 large subunits form a core ring with 6 small subunits projecting outwards.</text>
</comment>
<sequence>MNTLATPPRSLAELRRFTTARIALGRAGTSLPTEALLDFTLAHARARDAVHARFDADAIARDLQALGLRTLQVASRAGGRRDYLVRPDLGRQLDPASGAILDGAGKAADVALVIGDGLSPVAVAAQATAVVRHLLPRLAAARIGVGPAVVASGARVALGDEIGAALGARMVVVLIGERPGLSAPASLGAYLTFGPRPGLTDADRNCVSNVHAAGISPDEAAHKIAWLVREGFARQTTGVALKDESGSLMPELPAP</sequence>
<reference evidence="7 8" key="1">
    <citation type="submission" date="2017-08" db="EMBL/GenBank/DDBJ databases">
        <authorList>
            <person name="de Groot N.N."/>
        </authorList>
    </citation>
    <scope>NUCLEOTIDE SEQUENCE [LARGE SCALE GENOMIC DNA]</scope>
    <source>
        <strain evidence="7 8">JA575</strain>
    </source>
</reference>
<evidence type="ECO:0000256" key="3">
    <source>
        <dbReference type="ARBA" id="ARBA00023285"/>
    </source>
</evidence>
<dbReference type="GO" id="GO:0009350">
    <property type="term" value="C:ethanolamine ammonia-lyase complex"/>
    <property type="evidence" value="ECO:0007669"/>
    <property type="project" value="UniProtKB-UniRule"/>
</dbReference>
<dbReference type="GO" id="GO:0008851">
    <property type="term" value="F:ethanolamine ammonia-lyase activity"/>
    <property type="evidence" value="ECO:0007669"/>
    <property type="project" value="UniProtKB-UniRule"/>
</dbReference>
<dbReference type="InterPro" id="IPR009246">
    <property type="entry name" value="EutC"/>
</dbReference>
<protein>
    <recommendedName>
        <fullName evidence="5">Ethanolamine ammonia-lyase small subunit</fullName>
        <shortName evidence="5">EAL small subunit</shortName>
        <ecNumber evidence="5">4.3.1.7</ecNumber>
    </recommendedName>
</protein>
<evidence type="ECO:0000256" key="5">
    <source>
        <dbReference type="HAMAP-Rule" id="MF_00601"/>
    </source>
</evidence>
<dbReference type="GO" id="GO:0031471">
    <property type="term" value="C:ethanolamine degradation polyhedral organelle"/>
    <property type="evidence" value="ECO:0007669"/>
    <property type="project" value="UniProtKB-UniRule"/>
</dbReference>
<keyword evidence="3 5" id="KW-0170">Cobalt</keyword>
<comment type="catalytic activity">
    <reaction evidence="5">
        <text>ethanolamine = acetaldehyde + NH4(+)</text>
        <dbReference type="Rhea" id="RHEA:15313"/>
        <dbReference type="ChEBI" id="CHEBI:15343"/>
        <dbReference type="ChEBI" id="CHEBI:28938"/>
        <dbReference type="ChEBI" id="CHEBI:57603"/>
        <dbReference type="EC" id="4.3.1.7"/>
    </reaction>
</comment>
<dbReference type="Proteomes" id="UP000252631">
    <property type="component" value="Unassembled WGS sequence"/>
</dbReference>
<keyword evidence="2 5" id="KW-0456">Lyase</keyword>
<comment type="pathway">
    <text evidence="5">Amine and polyamine degradation; ethanolamine degradation.</text>
</comment>
<dbReference type="NCBIfam" id="NF003971">
    <property type="entry name" value="PRK05465.1"/>
    <property type="match status" value="1"/>
</dbReference>
<keyword evidence="9" id="KW-1185">Reference proteome</keyword>
<dbReference type="EMBL" id="UFQQ01000014">
    <property type="protein sequence ID" value="SSW91881.1"/>
    <property type="molecule type" value="Genomic_DNA"/>
</dbReference>
<evidence type="ECO:0000313" key="7">
    <source>
        <dbReference type="EMBL" id="SSW91881.1"/>
    </source>
</evidence>
<keyword evidence="1 5" id="KW-0846">Cobalamin</keyword>
<accession>A0A336K0W7</accession>
<evidence type="ECO:0000256" key="1">
    <source>
        <dbReference type="ARBA" id="ARBA00022628"/>
    </source>
</evidence>
<gene>
    <name evidence="5" type="primary">eutC</name>
    <name evidence="6" type="ORF">BJ125_114141</name>
    <name evidence="7" type="ORF">SAMN05892882_114141</name>
</gene>
<dbReference type="GO" id="GO:0031419">
    <property type="term" value="F:cobalamin binding"/>
    <property type="evidence" value="ECO:0007669"/>
    <property type="project" value="UniProtKB-UniRule"/>
</dbReference>
<dbReference type="Gene3D" id="1.10.30.40">
    <property type="entry name" value="Ethanolamine ammonia-lyase light chain (EutC), N-terminal domain"/>
    <property type="match status" value="1"/>
</dbReference>
<dbReference type="GO" id="GO:0046336">
    <property type="term" value="P:ethanolamine catabolic process"/>
    <property type="evidence" value="ECO:0007669"/>
    <property type="project" value="UniProtKB-UniRule"/>
</dbReference>
<feature type="binding site" evidence="5">
    <location>
        <position position="206"/>
    </location>
    <ligand>
        <name>adenosylcob(III)alamin</name>
        <dbReference type="ChEBI" id="CHEBI:18408"/>
    </ligand>
</feature>